<dbReference type="AlphaFoldDB" id="A0AAI9DDS9"/>
<name>A0AAI9DDS9_PROST</name>
<evidence type="ECO:0000313" key="6">
    <source>
        <dbReference type="EMBL" id="EMJ5135121.1"/>
    </source>
</evidence>
<organism evidence="6">
    <name type="scientific">Providencia stuartii</name>
    <dbReference type="NCBI Taxonomy" id="588"/>
    <lineage>
        <taxon>Bacteria</taxon>
        <taxon>Pseudomonadati</taxon>
        <taxon>Pseudomonadota</taxon>
        <taxon>Gammaproteobacteria</taxon>
        <taxon>Enterobacterales</taxon>
        <taxon>Morganellaceae</taxon>
        <taxon>Providencia</taxon>
    </lineage>
</organism>
<evidence type="ECO:0000256" key="4">
    <source>
        <dbReference type="ARBA" id="ARBA00023263"/>
    </source>
</evidence>
<dbReference type="Gene3D" id="2.60.40.1090">
    <property type="entry name" value="Fimbrial-type adhesion domain"/>
    <property type="match status" value="1"/>
</dbReference>
<dbReference type="InterPro" id="IPR008966">
    <property type="entry name" value="Adhesion_dom_sf"/>
</dbReference>
<protein>
    <submittedName>
        <fullName evidence="6">Type 1 fimbrial protein</fullName>
    </submittedName>
</protein>
<dbReference type="GO" id="GO:0009289">
    <property type="term" value="C:pilus"/>
    <property type="evidence" value="ECO:0007669"/>
    <property type="project" value="UniProtKB-SubCell"/>
</dbReference>
<evidence type="ECO:0000256" key="3">
    <source>
        <dbReference type="ARBA" id="ARBA00022729"/>
    </source>
</evidence>
<keyword evidence="3" id="KW-0732">Signal</keyword>
<evidence type="ECO:0000259" key="5">
    <source>
        <dbReference type="Pfam" id="PF00419"/>
    </source>
</evidence>
<sequence length="174" mass="19532">MNKAFFLSVLFLNPPNTLASNQLDVQFKGELIRTHCQISADSVNKQIKLDNLRWQYINQFGASDVMPFFIEIEKCSDADLNKTIRMAWQSSQLINIEGNDYLRTQGTSGALLGIIEVDKNEQPIIWNSPIDVGVVSVAENRQQLNFGVFVRKPATGDIKVGDFKGTATFAVEYQ</sequence>
<comment type="similarity">
    <text evidence="2">Belongs to the fimbrial protein family.</text>
</comment>
<evidence type="ECO:0000256" key="2">
    <source>
        <dbReference type="ARBA" id="ARBA00006671"/>
    </source>
</evidence>
<dbReference type="InterPro" id="IPR000259">
    <property type="entry name" value="Adhesion_dom_fimbrial"/>
</dbReference>
<gene>
    <name evidence="6" type="ORF">RG298_002869</name>
</gene>
<keyword evidence="4" id="KW-0281">Fimbrium</keyword>
<proteinExistence type="inferred from homology"/>
<dbReference type="InterPro" id="IPR036937">
    <property type="entry name" value="Adhesion_dom_fimbrial_sf"/>
</dbReference>
<dbReference type="InterPro" id="IPR050263">
    <property type="entry name" value="Bact_Fimbrial_Adh_Pro"/>
</dbReference>
<accession>A0AAI9DDS9</accession>
<evidence type="ECO:0000256" key="1">
    <source>
        <dbReference type="ARBA" id="ARBA00004561"/>
    </source>
</evidence>
<dbReference type="EMBL" id="ABMABF030000009">
    <property type="protein sequence ID" value="EMJ5135121.1"/>
    <property type="molecule type" value="Genomic_DNA"/>
</dbReference>
<dbReference type="PANTHER" id="PTHR33420">
    <property type="entry name" value="FIMBRIAL SUBUNIT ELFA-RELATED"/>
    <property type="match status" value="1"/>
</dbReference>
<dbReference type="GO" id="GO:0043709">
    <property type="term" value="P:cell adhesion involved in single-species biofilm formation"/>
    <property type="evidence" value="ECO:0007669"/>
    <property type="project" value="TreeGrafter"/>
</dbReference>
<comment type="caution">
    <text evidence="6">The sequence shown here is derived from an EMBL/GenBank/DDBJ whole genome shotgun (WGS) entry which is preliminary data.</text>
</comment>
<dbReference type="Pfam" id="PF00419">
    <property type="entry name" value="Fimbrial"/>
    <property type="match status" value="1"/>
</dbReference>
<dbReference type="SUPFAM" id="SSF49401">
    <property type="entry name" value="Bacterial adhesins"/>
    <property type="match status" value="1"/>
</dbReference>
<comment type="subcellular location">
    <subcellularLocation>
        <location evidence="1">Fimbrium</location>
    </subcellularLocation>
</comment>
<dbReference type="PANTHER" id="PTHR33420:SF3">
    <property type="entry name" value="FIMBRIAL SUBUNIT ELFA"/>
    <property type="match status" value="1"/>
</dbReference>
<reference evidence="6" key="1">
    <citation type="submission" date="2024-02" db="EMBL/GenBank/DDBJ databases">
        <authorList>
            <consortium name="Clinical and Environmental Microbiology Branch: Whole genome sequencing antimicrobial resistance pathogens in the healthcare setting"/>
        </authorList>
    </citation>
    <scope>NUCLEOTIDE SEQUENCE</scope>
    <source>
        <strain evidence="6">2021GO-0154</strain>
    </source>
</reference>
<feature type="domain" description="Fimbrial-type adhesion" evidence="5">
    <location>
        <begin position="26"/>
        <end position="174"/>
    </location>
</feature>